<reference evidence="2" key="1">
    <citation type="journal article" date="2023" name="Front. Plant Sci.">
        <title>Chromosomal-level genome assembly of Melastoma candidum provides insights into trichome evolution.</title>
        <authorList>
            <person name="Zhong Y."/>
            <person name="Wu W."/>
            <person name="Sun C."/>
            <person name="Zou P."/>
            <person name="Liu Y."/>
            <person name="Dai S."/>
            <person name="Zhou R."/>
        </authorList>
    </citation>
    <scope>NUCLEOTIDE SEQUENCE [LARGE SCALE GENOMIC DNA]</scope>
</reference>
<protein>
    <submittedName>
        <fullName evidence="1">Uncharacterized protein</fullName>
    </submittedName>
</protein>
<accession>A0ACB9N5P9</accession>
<gene>
    <name evidence="1" type="ORF">MLD38_029531</name>
</gene>
<organism evidence="1 2">
    <name type="scientific">Melastoma candidum</name>
    <dbReference type="NCBI Taxonomy" id="119954"/>
    <lineage>
        <taxon>Eukaryota</taxon>
        <taxon>Viridiplantae</taxon>
        <taxon>Streptophyta</taxon>
        <taxon>Embryophyta</taxon>
        <taxon>Tracheophyta</taxon>
        <taxon>Spermatophyta</taxon>
        <taxon>Magnoliopsida</taxon>
        <taxon>eudicotyledons</taxon>
        <taxon>Gunneridae</taxon>
        <taxon>Pentapetalae</taxon>
        <taxon>rosids</taxon>
        <taxon>malvids</taxon>
        <taxon>Myrtales</taxon>
        <taxon>Melastomataceae</taxon>
        <taxon>Melastomatoideae</taxon>
        <taxon>Melastomateae</taxon>
        <taxon>Melastoma</taxon>
    </lineage>
</organism>
<sequence length="88" mass="9625">MAKVPVVSSLPCFRTYGAVSGNVQAARSAVVRAAGSGSRTDEETSPTYWMRDPRTGNWAPETHFEAVDAVDLREKLLAPRKDKMTGRD</sequence>
<keyword evidence="2" id="KW-1185">Reference proteome</keyword>
<name>A0ACB9N5P9_9MYRT</name>
<dbReference type="EMBL" id="CM042887">
    <property type="protein sequence ID" value="KAI4331338.1"/>
    <property type="molecule type" value="Genomic_DNA"/>
</dbReference>
<dbReference type="Proteomes" id="UP001057402">
    <property type="component" value="Chromosome 8"/>
</dbReference>
<comment type="caution">
    <text evidence="1">The sequence shown here is derived from an EMBL/GenBank/DDBJ whole genome shotgun (WGS) entry which is preliminary data.</text>
</comment>
<evidence type="ECO:0000313" key="1">
    <source>
        <dbReference type="EMBL" id="KAI4331338.1"/>
    </source>
</evidence>
<proteinExistence type="predicted"/>
<evidence type="ECO:0000313" key="2">
    <source>
        <dbReference type="Proteomes" id="UP001057402"/>
    </source>
</evidence>